<gene>
    <name evidence="2" type="ORF">GUJ93_ZPchr0010g9563</name>
</gene>
<protein>
    <submittedName>
        <fullName evidence="2">Uncharacterized protein</fullName>
    </submittedName>
</protein>
<feature type="region of interest" description="Disordered" evidence="1">
    <location>
        <begin position="1"/>
        <end position="87"/>
    </location>
</feature>
<dbReference type="AlphaFoldDB" id="A0A8J5W8Z5"/>
<proteinExistence type="predicted"/>
<name>A0A8J5W8Z5_ZIZPA</name>
<reference evidence="2" key="1">
    <citation type="journal article" date="2021" name="bioRxiv">
        <title>Whole Genome Assembly and Annotation of Northern Wild Rice, Zizania palustris L., Supports a Whole Genome Duplication in the Zizania Genus.</title>
        <authorList>
            <person name="Haas M."/>
            <person name="Kono T."/>
            <person name="Macchietto M."/>
            <person name="Millas R."/>
            <person name="McGilp L."/>
            <person name="Shao M."/>
            <person name="Duquette J."/>
            <person name="Hirsch C.N."/>
            <person name="Kimball J."/>
        </authorList>
    </citation>
    <scope>NUCLEOTIDE SEQUENCE</scope>
    <source>
        <tissue evidence="2">Fresh leaf tissue</tissue>
    </source>
</reference>
<evidence type="ECO:0000313" key="2">
    <source>
        <dbReference type="EMBL" id="KAG8084693.1"/>
    </source>
</evidence>
<dbReference type="Proteomes" id="UP000729402">
    <property type="component" value="Unassembled WGS sequence"/>
</dbReference>
<keyword evidence="3" id="KW-1185">Reference proteome</keyword>
<feature type="compositionally biased region" description="Basic residues" evidence="1">
    <location>
        <begin position="43"/>
        <end position="58"/>
    </location>
</feature>
<comment type="caution">
    <text evidence="2">The sequence shown here is derived from an EMBL/GenBank/DDBJ whole genome shotgun (WGS) entry which is preliminary data.</text>
</comment>
<accession>A0A8J5W8Z5</accession>
<sequence>MAASALRTLRPPPGGRLRALCPSPRLPVAPSAPASPTPGGRLRTLHLRSRPHPRRLRRLLSQSGPRRARSGGDSRRCFSLARYSTAS</sequence>
<feature type="compositionally biased region" description="Low complexity" evidence="1">
    <location>
        <begin position="1"/>
        <end position="42"/>
    </location>
</feature>
<evidence type="ECO:0000313" key="3">
    <source>
        <dbReference type="Proteomes" id="UP000729402"/>
    </source>
</evidence>
<reference evidence="2" key="2">
    <citation type="submission" date="2021-02" db="EMBL/GenBank/DDBJ databases">
        <authorList>
            <person name="Kimball J.A."/>
            <person name="Haas M.W."/>
            <person name="Macchietto M."/>
            <person name="Kono T."/>
            <person name="Duquette J."/>
            <person name="Shao M."/>
        </authorList>
    </citation>
    <scope>NUCLEOTIDE SEQUENCE</scope>
    <source>
        <tissue evidence="2">Fresh leaf tissue</tissue>
    </source>
</reference>
<organism evidence="2 3">
    <name type="scientific">Zizania palustris</name>
    <name type="common">Northern wild rice</name>
    <dbReference type="NCBI Taxonomy" id="103762"/>
    <lineage>
        <taxon>Eukaryota</taxon>
        <taxon>Viridiplantae</taxon>
        <taxon>Streptophyta</taxon>
        <taxon>Embryophyta</taxon>
        <taxon>Tracheophyta</taxon>
        <taxon>Spermatophyta</taxon>
        <taxon>Magnoliopsida</taxon>
        <taxon>Liliopsida</taxon>
        <taxon>Poales</taxon>
        <taxon>Poaceae</taxon>
        <taxon>BOP clade</taxon>
        <taxon>Oryzoideae</taxon>
        <taxon>Oryzeae</taxon>
        <taxon>Zizaniinae</taxon>
        <taxon>Zizania</taxon>
    </lineage>
</organism>
<evidence type="ECO:0000256" key="1">
    <source>
        <dbReference type="SAM" id="MobiDB-lite"/>
    </source>
</evidence>
<dbReference type="EMBL" id="JAAALK010000082">
    <property type="protein sequence ID" value="KAG8084693.1"/>
    <property type="molecule type" value="Genomic_DNA"/>
</dbReference>